<dbReference type="Proteomes" id="UP000823485">
    <property type="component" value="Unassembled WGS sequence"/>
</dbReference>
<keyword evidence="6 9" id="KW-0067">ATP-binding</keyword>
<dbReference type="EMBL" id="JAFBFH010000013">
    <property type="protein sequence ID" value="MBM7715222.1"/>
    <property type="molecule type" value="Genomic_DNA"/>
</dbReference>
<comment type="catalytic activity">
    <reaction evidence="9">
        <text>[ThiI sulfur-carrier protein]-S-sulfanyl-L-cysteine + a uridine in tRNA + 2 reduced [2Fe-2S]-[ferredoxin] + ATP + H(+) = [ThiI sulfur-carrier protein]-L-cysteine + a 4-thiouridine in tRNA + 2 oxidized [2Fe-2S]-[ferredoxin] + AMP + diphosphate</text>
        <dbReference type="Rhea" id="RHEA:24176"/>
        <dbReference type="Rhea" id="RHEA-COMP:10000"/>
        <dbReference type="Rhea" id="RHEA-COMP:10001"/>
        <dbReference type="Rhea" id="RHEA-COMP:13337"/>
        <dbReference type="Rhea" id="RHEA-COMP:13338"/>
        <dbReference type="Rhea" id="RHEA-COMP:13339"/>
        <dbReference type="Rhea" id="RHEA-COMP:13340"/>
        <dbReference type="ChEBI" id="CHEBI:15378"/>
        <dbReference type="ChEBI" id="CHEBI:29950"/>
        <dbReference type="ChEBI" id="CHEBI:30616"/>
        <dbReference type="ChEBI" id="CHEBI:33019"/>
        <dbReference type="ChEBI" id="CHEBI:33737"/>
        <dbReference type="ChEBI" id="CHEBI:33738"/>
        <dbReference type="ChEBI" id="CHEBI:61963"/>
        <dbReference type="ChEBI" id="CHEBI:65315"/>
        <dbReference type="ChEBI" id="CHEBI:136798"/>
        <dbReference type="ChEBI" id="CHEBI:456215"/>
        <dbReference type="EC" id="2.8.1.4"/>
    </reaction>
</comment>
<proteinExistence type="inferred from homology"/>
<dbReference type="EC" id="2.8.1.4" evidence="9"/>
<feature type="domain" description="THUMP" evidence="10">
    <location>
        <begin position="60"/>
        <end position="165"/>
    </location>
</feature>
<dbReference type="Gene3D" id="3.30.2130.30">
    <property type="match status" value="1"/>
</dbReference>
<dbReference type="InterPro" id="IPR049961">
    <property type="entry name" value="ThiI_N"/>
</dbReference>
<dbReference type="RefSeq" id="WP_077110808.1">
    <property type="nucleotide sequence ID" value="NZ_JAFBFH010000013.1"/>
</dbReference>
<comment type="catalytic activity">
    <reaction evidence="9">
        <text>[ThiS sulfur-carrier protein]-C-terminal Gly-Gly-AMP + S-sulfanyl-L-cysteinyl-[cysteine desulfurase] + AH2 = [ThiS sulfur-carrier protein]-C-terminal-Gly-aminoethanethioate + L-cysteinyl-[cysteine desulfurase] + A + AMP + 2 H(+)</text>
        <dbReference type="Rhea" id="RHEA:43340"/>
        <dbReference type="Rhea" id="RHEA-COMP:12157"/>
        <dbReference type="Rhea" id="RHEA-COMP:12158"/>
        <dbReference type="Rhea" id="RHEA-COMP:12910"/>
        <dbReference type="Rhea" id="RHEA-COMP:19908"/>
        <dbReference type="ChEBI" id="CHEBI:13193"/>
        <dbReference type="ChEBI" id="CHEBI:15378"/>
        <dbReference type="ChEBI" id="CHEBI:17499"/>
        <dbReference type="ChEBI" id="CHEBI:29950"/>
        <dbReference type="ChEBI" id="CHEBI:61963"/>
        <dbReference type="ChEBI" id="CHEBI:90618"/>
        <dbReference type="ChEBI" id="CHEBI:232372"/>
        <dbReference type="ChEBI" id="CHEBI:456215"/>
    </reaction>
</comment>
<keyword evidence="4 9" id="KW-0808">Transferase</keyword>
<evidence type="ECO:0000313" key="11">
    <source>
        <dbReference type="EMBL" id="MBM7715222.1"/>
    </source>
</evidence>
<reference evidence="11 12" key="1">
    <citation type="submission" date="2021-01" db="EMBL/GenBank/DDBJ databases">
        <title>Genomic Encyclopedia of Type Strains, Phase IV (KMG-IV): sequencing the most valuable type-strain genomes for metagenomic binning, comparative biology and taxonomic classification.</title>
        <authorList>
            <person name="Goeker M."/>
        </authorList>
    </citation>
    <scope>NUCLEOTIDE SEQUENCE [LARGE SCALE GENOMIC DNA]</scope>
    <source>
        <strain evidence="11 12">DSM 105453</strain>
    </source>
</reference>
<evidence type="ECO:0000256" key="7">
    <source>
        <dbReference type="ARBA" id="ARBA00022884"/>
    </source>
</evidence>
<comment type="subcellular location">
    <subcellularLocation>
        <location evidence="1 9">Cytoplasm</location>
    </subcellularLocation>
</comment>
<protein>
    <recommendedName>
        <fullName evidence="9">Probable tRNA sulfurtransferase</fullName>
        <ecNumber evidence="9">2.8.1.4</ecNumber>
    </recommendedName>
    <alternativeName>
        <fullName evidence="9">Sulfur carrier protein ThiS sulfurtransferase</fullName>
    </alternativeName>
    <alternativeName>
        <fullName evidence="9">Thiamine biosynthesis protein ThiI</fullName>
    </alternativeName>
    <alternativeName>
        <fullName evidence="9">tRNA 4-thiouridine synthase</fullName>
    </alternativeName>
</protein>
<gene>
    <name evidence="9" type="primary">thiI</name>
    <name evidence="11" type="ORF">JOC94_002209</name>
</gene>
<comment type="function">
    <text evidence="9">Catalyzes the ATP-dependent transfer of a sulfur to tRNA to produce 4-thiouridine in position 8 of tRNAs, which functions as a near-UV photosensor. Also catalyzes the transfer of sulfur to the sulfur carrier protein ThiS, forming ThiS-thiocarboxylate. This is a step in the synthesis of thiazole, in the thiamine biosynthesis pathway. The sulfur is donated as persulfide by IscS.</text>
</comment>
<dbReference type="SMART" id="SM00981">
    <property type="entry name" value="THUMP"/>
    <property type="match status" value="1"/>
</dbReference>
<sequence>MKYDRILIRYGEMTLKGRNRKHFIRMLKKNIQYILYKFRNAKVEAAHDRMYIILNGEPYEQIMTKLRHVFGIQSFSPAVKTPKDIEEIRNAALFVVQKTYEPGNTFKISARRADKTFEYDTNELNHAVGAHILINVEGIRVNVKKPDINVVVEIRHDAAYISGEIIQGRGGFPARSSGKAMLMLSGGIDSPVAGYLAMKRGVDIEAVHFHSPPYTSERAKQKVLDIAAKLAPFTGRVKVHIVPFTNIQETIHKVIPEGYSMTATRRMMLRITDELREKHEALAIINGESLGQVASQTMESMLAINDVTNTPILRPLIAMDKNEIIQIARDIDTLDISNRPYEDCCTIFTPPAPKTRPKREKIIEYESKFDWKPLLSEAIDQTETVVVKSGGIEQETGEDHAHLF</sequence>
<evidence type="ECO:0000256" key="6">
    <source>
        <dbReference type="ARBA" id="ARBA00022840"/>
    </source>
</evidence>
<dbReference type="NCBIfam" id="TIGR00342">
    <property type="entry name" value="tRNA uracil 4-sulfurtransferase ThiI"/>
    <property type="match status" value="1"/>
</dbReference>
<feature type="binding site" evidence="9">
    <location>
        <position position="287"/>
    </location>
    <ligand>
        <name>ATP</name>
        <dbReference type="ChEBI" id="CHEBI:30616"/>
    </ligand>
</feature>
<evidence type="ECO:0000256" key="2">
    <source>
        <dbReference type="ARBA" id="ARBA00022490"/>
    </source>
</evidence>
<keyword evidence="2 9" id="KW-0963">Cytoplasm</keyword>
<evidence type="ECO:0000256" key="3">
    <source>
        <dbReference type="ARBA" id="ARBA00022555"/>
    </source>
</evidence>
<dbReference type="CDD" id="cd11716">
    <property type="entry name" value="THUMP_ThiI"/>
    <property type="match status" value="1"/>
</dbReference>
<comment type="caution">
    <text evidence="11">The sequence shown here is derived from an EMBL/GenBank/DDBJ whole genome shotgun (WGS) entry which is preliminary data.</text>
</comment>
<feature type="binding site" evidence="9">
    <location>
        <begin position="208"/>
        <end position="209"/>
    </location>
    <ligand>
        <name>ATP</name>
        <dbReference type="ChEBI" id="CHEBI:30616"/>
    </ligand>
</feature>
<evidence type="ECO:0000256" key="4">
    <source>
        <dbReference type="ARBA" id="ARBA00022679"/>
    </source>
</evidence>
<evidence type="ECO:0000259" key="10">
    <source>
        <dbReference type="PROSITE" id="PS51165"/>
    </source>
</evidence>
<dbReference type="PROSITE" id="PS51165">
    <property type="entry name" value="THUMP"/>
    <property type="match status" value="1"/>
</dbReference>
<dbReference type="InterPro" id="IPR004114">
    <property type="entry name" value="THUMP_dom"/>
</dbReference>
<dbReference type="InterPro" id="IPR049962">
    <property type="entry name" value="THUMP_ThiI"/>
</dbReference>
<accession>A0ABS2R6E3</accession>
<dbReference type="CDD" id="cd01712">
    <property type="entry name" value="PPase_ThiI"/>
    <property type="match status" value="1"/>
</dbReference>
<dbReference type="Pfam" id="PF02568">
    <property type="entry name" value="ThiI"/>
    <property type="match status" value="1"/>
</dbReference>
<dbReference type="Pfam" id="PF02926">
    <property type="entry name" value="THUMP"/>
    <property type="match status" value="1"/>
</dbReference>
<evidence type="ECO:0000256" key="1">
    <source>
        <dbReference type="ARBA" id="ARBA00004496"/>
    </source>
</evidence>
<evidence type="ECO:0000256" key="9">
    <source>
        <dbReference type="HAMAP-Rule" id="MF_00021"/>
    </source>
</evidence>
<organism evidence="11 12">
    <name type="scientific">Siminovitchia thermophila</name>
    <dbReference type="NCBI Taxonomy" id="1245522"/>
    <lineage>
        <taxon>Bacteria</taxon>
        <taxon>Bacillati</taxon>
        <taxon>Bacillota</taxon>
        <taxon>Bacilli</taxon>
        <taxon>Bacillales</taxon>
        <taxon>Bacillaceae</taxon>
        <taxon>Siminovitchia</taxon>
    </lineage>
</organism>
<dbReference type="Pfam" id="PF22025">
    <property type="entry name" value="ThiI_fer"/>
    <property type="match status" value="1"/>
</dbReference>
<feature type="binding site" evidence="9">
    <location>
        <begin position="183"/>
        <end position="184"/>
    </location>
    <ligand>
        <name>ATP</name>
        <dbReference type="ChEBI" id="CHEBI:30616"/>
    </ligand>
</feature>
<dbReference type="Gene3D" id="3.40.50.620">
    <property type="entry name" value="HUPs"/>
    <property type="match status" value="1"/>
</dbReference>
<feature type="binding site" evidence="9">
    <location>
        <position position="296"/>
    </location>
    <ligand>
        <name>ATP</name>
        <dbReference type="ChEBI" id="CHEBI:30616"/>
    </ligand>
</feature>
<keyword evidence="12" id="KW-1185">Reference proteome</keyword>
<comment type="pathway">
    <text evidence="9">Cofactor biosynthesis; thiamine diphosphate biosynthesis.</text>
</comment>
<dbReference type="PANTHER" id="PTHR43209:SF1">
    <property type="entry name" value="TRNA SULFURTRANSFERASE"/>
    <property type="match status" value="1"/>
</dbReference>
<evidence type="ECO:0000313" key="12">
    <source>
        <dbReference type="Proteomes" id="UP000823485"/>
    </source>
</evidence>
<evidence type="ECO:0000256" key="8">
    <source>
        <dbReference type="ARBA" id="ARBA00022977"/>
    </source>
</evidence>
<dbReference type="SUPFAM" id="SSF52402">
    <property type="entry name" value="Adenine nucleotide alpha hydrolases-like"/>
    <property type="match status" value="1"/>
</dbReference>
<dbReference type="InterPro" id="IPR054173">
    <property type="entry name" value="ThiI_fer"/>
</dbReference>
<dbReference type="InterPro" id="IPR020536">
    <property type="entry name" value="ThiI_AANH"/>
</dbReference>
<dbReference type="InterPro" id="IPR014729">
    <property type="entry name" value="Rossmann-like_a/b/a_fold"/>
</dbReference>
<keyword evidence="3 9" id="KW-0820">tRNA-binding</keyword>
<evidence type="ECO:0000256" key="5">
    <source>
        <dbReference type="ARBA" id="ARBA00022741"/>
    </source>
</evidence>
<feature type="binding site" evidence="9">
    <location>
        <position position="265"/>
    </location>
    <ligand>
        <name>ATP</name>
        <dbReference type="ChEBI" id="CHEBI:30616"/>
    </ligand>
</feature>
<dbReference type="SUPFAM" id="SSF143437">
    <property type="entry name" value="THUMP domain-like"/>
    <property type="match status" value="1"/>
</dbReference>
<keyword evidence="5 9" id="KW-0547">Nucleotide-binding</keyword>
<dbReference type="PANTHER" id="PTHR43209">
    <property type="entry name" value="TRNA SULFURTRANSFERASE"/>
    <property type="match status" value="1"/>
</dbReference>
<name>A0ABS2R6E3_9BACI</name>
<dbReference type="InterPro" id="IPR003720">
    <property type="entry name" value="tRNA_STrfase"/>
</dbReference>
<comment type="similarity">
    <text evidence="9">Belongs to the ThiI family.</text>
</comment>
<dbReference type="HAMAP" id="MF_00021">
    <property type="entry name" value="ThiI"/>
    <property type="match status" value="1"/>
</dbReference>
<keyword evidence="8 9" id="KW-0784">Thiamine biosynthesis</keyword>
<dbReference type="InterPro" id="IPR050102">
    <property type="entry name" value="tRNA_sulfurtransferase_ThiI"/>
</dbReference>
<keyword evidence="7 9" id="KW-0694">RNA-binding</keyword>